<evidence type="ECO:0000256" key="3">
    <source>
        <dbReference type="ARBA" id="ARBA00023027"/>
    </source>
</evidence>
<organism evidence="7 8">
    <name type="scientific">Thalassotalea profundi</name>
    <dbReference type="NCBI Taxonomy" id="2036687"/>
    <lineage>
        <taxon>Bacteria</taxon>
        <taxon>Pseudomonadati</taxon>
        <taxon>Pseudomonadota</taxon>
        <taxon>Gammaproteobacteria</taxon>
        <taxon>Alteromonadales</taxon>
        <taxon>Colwelliaceae</taxon>
        <taxon>Thalassotalea</taxon>
    </lineage>
</organism>
<dbReference type="Pfam" id="PF02826">
    <property type="entry name" value="2-Hacid_dh_C"/>
    <property type="match status" value="1"/>
</dbReference>
<feature type="domain" description="D-isomer specific 2-hydroxyacid dehydrogenase NAD-binding" evidence="6">
    <location>
        <begin position="116"/>
        <end position="302"/>
    </location>
</feature>
<keyword evidence="2 4" id="KW-0560">Oxidoreductase</keyword>
<dbReference type="InterPro" id="IPR029753">
    <property type="entry name" value="D-isomer_DH_CS"/>
</dbReference>
<gene>
    <name evidence="7" type="primary">ldhA</name>
    <name evidence="7" type="ORF">GCM10011501_01610</name>
</gene>
<dbReference type="Pfam" id="PF00389">
    <property type="entry name" value="2-Hacid_dh"/>
    <property type="match status" value="1"/>
</dbReference>
<dbReference type="PANTHER" id="PTHR43026:SF1">
    <property type="entry name" value="2-HYDROXYACID DEHYDROGENASE HOMOLOG 1-RELATED"/>
    <property type="match status" value="1"/>
</dbReference>
<keyword evidence="8" id="KW-1185">Reference proteome</keyword>
<dbReference type="InterPro" id="IPR029752">
    <property type="entry name" value="D-isomer_DH_CS1"/>
</dbReference>
<protein>
    <submittedName>
        <fullName evidence="7">Lactate dehydrogenase</fullName>
    </submittedName>
</protein>
<evidence type="ECO:0000313" key="7">
    <source>
        <dbReference type="EMBL" id="GHE77665.1"/>
    </source>
</evidence>
<evidence type="ECO:0000256" key="2">
    <source>
        <dbReference type="ARBA" id="ARBA00023002"/>
    </source>
</evidence>
<comment type="caution">
    <text evidence="7">The sequence shown here is derived from an EMBL/GenBank/DDBJ whole genome shotgun (WGS) entry which is preliminary data.</text>
</comment>
<evidence type="ECO:0000256" key="4">
    <source>
        <dbReference type="RuleBase" id="RU003719"/>
    </source>
</evidence>
<dbReference type="PROSITE" id="PS00670">
    <property type="entry name" value="D_2_HYDROXYACID_DH_2"/>
    <property type="match status" value="1"/>
</dbReference>
<dbReference type="InterPro" id="IPR058205">
    <property type="entry name" value="D-LDH-like"/>
</dbReference>
<reference evidence="8" key="1">
    <citation type="journal article" date="2019" name="Int. J. Syst. Evol. Microbiol.">
        <title>The Global Catalogue of Microorganisms (GCM) 10K type strain sequencing project: providing services to taxonomists for standard genome sequencing and annotation.</title>
        <authorList>
            <consortium name="The Broad Institute Genomics Platform"/>
            <consortium name="The Broad Institute Genome Sequencing Center for Infectious Disease"/>
            <person name="Wu L."/>
            <person name="Ma J."/>
        </authorList>
    </citation>
    <scope>NUCLEOTIDE SEQUENCE [LARGE SCALE GENOMIC DNA]</scope>
    <source>
        <strain evidence="8">CGMCC 1.15922</strain>
    </source>
</reference>
<dbReference type="PANTHER" id="PTHR43026">
    <property type="entry name" value="2-HYDROXYACID DEHYDROGENASE HOMOLOG 1-RELATED"/>
    <property type="match status" value="1"/>
</dbReference>
<dbReference type="RefSeq" id="WP_189376188.1">
    <property type="nucleotide sequence ID" value="NZ_BNAH01000001.1"/>
</dbReference>
<keyword evidence="3" id="KW-0520">NAD</keyword>
<dbReference type="SUPFAM" id="SSF52283">
    <property type="entry name" value="Formate/glycerate dehydrogenase catalytic domain-like"/>
    <property type="match status" value="1"/>
</dbReference>
<sequence>MKICMYSSKAYDEKFFNLNGQHQSAPLESVEISYLSPHLNEDTAYMAQGFEVVCCFVNDNINAKVLQQLKEQGIKLVALRCAGFNNVDLQAAKKLNMPICRVPEYSPYAVAEHACALVLDLNRNIHRAHNRVRENDYSLDGLLGFDLHGKNVGVIGAGKIGQAFIKIMNGFGCNVLVYDPNLESNHNDNSFTQVGFNTLLKESDIISLHCPLTTATHHLINCETISYMKPNVMLINTSRGALVDTSAIIKALKLRKVGYLGIDVYEEESEIFFENLSDTFIEDDVFARLQTFPNVIITGHQAFFTKEALTKIAETTINNIHSYFSGMPENANLVI</sequence>
<name>A0ABQ3IDG0_9GAMM</name>
<dbReference type="EMBL" id="BNAH01000001">
    <property type="protein sequence ID" value="GHE77665.1"/>
    <property type="molecule type" value="Genomic_DNA"/>
</dbReference>
<dbReference type="PROSITE" id="PS00671">
    <property type="entry name" value="D_2_HYDROXYACID_DH_3"/>
    <property type="match status" value="1"/>
</dbReference>
<feature type="domain" description="D-isomer specific 2-hydroxyacid dehydrogenase catalytic" evidence="5">
    <location>
        <begin position="25"/>
        <end position="328"/>
    </location>
</feature>
<dbReference type="Gene3D" id="3.40.50.720">
    <property type="entry name" value="NAD(P)-binding Rossmann-like Domain"/>
    <property type="match status" value="2"/>
</dbReference>
<evidence type="ECO:0000259" key="6">
    <source>
        <dbReference type="Pfam" id="PF02826"/>
    </source>
</evidence>
<dbReference type="SUPFAM" id="SSF51735">
    <property type="entry name" value="NAD(P)-binding Rossmann-fold domains"/>
    <property type="match status" value="1"/>
</dbReference>
<proteinExistence type="inferred from homology"/>
<dbReference type="InterPro" id="IPR036291">
    <property type="entry name" value="NAD(P)-bd_dom_sf"/>
</dbReference>
<dbReference type="Proteomes" id="UP000626370">
    <property type="component" value="Unassembled WGS sequence"/>
</dbReference>
<evidence type="ECO:0000256" key="1">
    <source>
        <dbReference type="ARBA" id="ARBA00005854"/>
    </source>
</evidence>
<dbReference type="CDD" id="cd12183">
    <property type="entry name" value="LDH_like_2"/>
    <property type="match status" value="1"/>
</dbReference>
<evidence type="ECO:0000313" key="8">
    <source>
        <dbReference type="Proteomes" id="UP000626370"/>
    </source>
</evidence>
<dbReference type="PROSITE" id="PS00065">
    <property type="entry name" value="D_2_HYDROXYACID_DH_1"/>
    <property type="match status" value="1"/>
</dbReference>
<accession>A0ABQ3IDG0</accession>
<dbReference type="InterPro" id="IPR006139">
    <property type="entry name" value="D-isomer_2_OHA_DH_cat_dom"/>
</dbReference>
<evidence type="ECO:0000259" key="5">
    <source>
        <dbReference type="Pfam" id="PF00389"/>
    </source>
</evidence>
<comment type="similarity">
    <text evidence="1 4">Belongs to the D-isomer specific 2-hydroxyacid dehydrogenase family.</text>
</comment>
<dbReference type="InterPro" id="IPR006140">
    <property type="entry name" value="D-isomer_DH_NAD-bd"/>
</dbReference>